<accession>A0A976R7G9</accession>
<keyword evidence="1" id="KW-0812">Transmembrane</keyword>
<name>A0A976R7G9_9VIRU</name>
<keyword evidence="1" id="KW-0472">Membrane</keyword>
<evidence type="ECO:0000313" key="2">
    <source>
        <dbReference type="EMBL" id="UPW41277.1"/>
    </source>
</evidence>
<dbReference type="PROSITE" id="PS51257">
    <property type="entry name" value="PROKAR_LIPOPROTEIN"/>
    <property type="match status" value="1"/>
</dbReference>
<organism evidence="2">
    <name type="scientific">Sigmofec virus UA08Rod_4510</name>
    <dbReference type="NCBI Taxonomy" id="2929402"/>
    <lineage>
        <taxon>Viruses</taxon>
        <taxon>Monodnaviria</taxon>
        <taxon>Sangervirae</taxon>
        <taxon>Phixviricota</taxon>
        <taxon>Malgrandaviricetes</taxon>
        <taxon>Petitvirales</taxon>
        <taxon>Microviridae</taxon>
    </lineage>
</organism>
<evidence type="ECO:0008006" key="3">
    <source>
        <dbReference type="Google" id="ProtNLM"/>
    </source>
</evidence>
<keyword evidence="1" id="KW-1133">Transmembrane helix</keyword>
<feature type="transmembrane region" description="Helical" evidence="1">
    <location>
        <begin position="12"/>
        <end position="36"/>
    </location>
</feature>
<dbReference type="EMBL" id="OM869569">
    <property type="protein sequence ID" value="UPW41277.1"/>
    <property type="molecule type" value="Genomic_DNA"/>
</dbReference>
<reference evidence="2" key="1">
    <citation type="submission" date="2022-02" db="EMBL/GenBank/DDBJ databases">
        <title>Towards deciphering the DNA virus diversity associated with rodent species in the families Cricetidae and Heteromyidae.</title>
        <authorList>
            <person name="Lund M."/>
            <person name="Larsen B.B."/>
            <person name="Gryseels S."/>
            <person name="Kraberger S."/>
            <person name="Rowsey D.M."/>
            <person name="Steger L."/>
            <person name="Yule K.M."/>
            <person name="Upham N.S."/>
            <person name="Worobey M."/>
            <person name="Van Doorslaer K."/>
            <person name="Varsani A."/>
        </authorList>
    </citation>
    <scope>NUCLEOTIDE SEQUENCE</scope>
    <source>
        <strain evidence="2">UA08Rod_4510</strain>
    </source>
</reference>
<proteinExistence type="predicted"/>
<sequence length="68" mass="7442">MKKITKNQITTIVSAIITILVALGVITSCTNSLFVLKGYGNKVKQDQKIETKADSVSVKVNANKNYKQ</sequence>
<evidence type="ECO:0000256" key="1">
    <source>
        <dbReference type="SAM" id="Phobius"/>
    </source>
</evidence>
<protein>
    <recommendedName>
        <fullName evidence="3">Lipoprotein</fullName>
    </recommendedName>
</protein>